<dbReference type="Gene3D" id="3.30.1360.180">
    <property type="match status" value="1"/>
</dbReference>
<keyword evidence="1" id="KW-0812">Transmembrane</keyword>
<evidence type="ECO:0000313" key="3">
    <source>
        <dbReference type="EMBL" id="VDM62546.1"/>
    </source>
</evidence>
<dbReference type="STRING" id="334426.A0A0R3PXF1"/>
<feature type="transmembrane region" description="Helical" evidence="1">
    <location>
        <begin position="449"/>
        <end position="468"/>
    </location>
</feature>
<sequence length="522" mass="59886">MFDRNLQVFCFALCFSSVAMLSPHPKLLLISFDGFRYDLLNETMTPNIYRWAINSTWFKNGSRSQFVTYTAPNHMSIVTGLHEVKHGIVGNYFYDTATRKFFDYFNLTGKEGVINASLDSSWYEGEPVWLTNEKSDSSRRSATFYWPQGDVHFRTPPHRPFFYKQWTTYGNLSQWMSDVDDIVDAFMSEEHPVNYVAWYVAEPDHTLHTNGFYNGELQKMLHELDELFGYLLAKFRETSLENSVNVILTADHGHAEIEGVNNVMCIRDYVKLDSSKIGDHMIYADNKEIARELHQNLTNAVKSFGYKVDVYMKEDVPARYYYSNSTRIGDVIIVPQVGWAASFTCTRKELSETYAPGKVRYNSSTHGMDPDRKEMRAVLVVGGPSIMSGRKALPDNTDLYPFMCCLLSVPAATNNSTLSIIGKALRPLESRLTTKSLIVFLEPHDSGTFMFLVITTSFILMVFVVYACRYSKLTEQPVWIWSQKGYRPLKTDLCSAEQVSLRKISFLCMCNFAEVIYLLMSY</sequence>
<reference evidence="5" key="1">
    <citation type="submission" date="2017-02" db="UniProtKB">
        <authorList>
            <consortium name="WormBaseParasite"/>
        </authorList>
    </citation>
    <scope>IDENTIFICATION</scope>
</reference>
<feature type="chain" id="PRO_5043130387" evidence="2">
    <location>
        <begin position="22"/>
        <end position="522"/>
    </location>
</feature>
<organism evidence="5">
    <name type="scientific">Angiostrongylus costaricensis</name>
    <name type="common">Nematode worm</name>
    <dbReference type="NCBI Taxonomy" id="334426"/>
    <lineage>
        <taxon>Eukaryota</taxon>
        <taxon>Metazoa</taxon>
        <taxon>Ecdysozoa</taxon>
        <taxon>Nematoda</taxon>
        <taxon>Chromadorea</taxon>
        <taxon>Rhabditida</taxon>
        <taxon>Rhabditina</taxon>
        <taxon>Rhabditomorpha</taxon>
        <taxon>Strongyloidea</taxon>
        <taxon>Metastrongylidae</taxon>
        <taxon>Angiostrongylus</taxon>
    </lineage>
</organism>
<dbReference type="CDD" id="cd16018">
    <property type="entry name" value="Enpp"/>
    <property type="match status" value="1"/>
</dbReference>
<evidence type="ECO:0000313" key="4">
    <source>
        <dbReference type="Proteomes" id="UP000267027"/>
    </source>
</evidence>
<dbReference type="EMBL" id="UYYA01004584">
    <property type="protein sequence ID" value="VDM62546.1"/>
    <property type="molecule type" value="Genomic_DNA"/>
</dbReference>
<dbReference type="Gene3D" id="3.40.720.10">
    <property type="entry name" value="Alkaline Phosphatase, subunit A"/>
    <property type="match status" value="1"/>
</dbReference>
<dbReference type="SUPFAM" id="SSF53649">
    <property type="entry name" value="Alkaline phosphatase-like"/>
    <property type="match status" value="1"/>
</dbReference>
<dbReference type="WBParaSite" id="ACOC_0001096001-mRNA-1">
    <property type="protein sequence ID" value="ACOC_0001096001-mRNA-1"/>
    <property type="gene ID" value="ACOC_0001096001"/>
</dbReference>
<reference evidence="3 4" key="2">
    <citation type="submission" date="2018-11" db="EMBL/GenBank/DDBJ databases">
        <authorList>
            <consortium name="Pathogen Informatics"/>
        </authorList>
    </citation>
    <scope>NUCLEOTIDE SEQUENCE [LARGE SCALE GENOMIC DNA]</scope>
    <source>
        <strain evidence="3 4">Costa Rica</strain>
    </source>
</reference>
<name>A0A0R3PXF1_ANGCS</name>
<dbReference type="Proteomes" id="UP000267027">
    <property type="component" value="Unassembled WGS sequence"/>
</dbReference>
<dbReference type="AlphaFoldDB" id="A0A0R3PXF1"/>
<dbReference type="OrthoDB" id="415411at2759"/>
<feature type="signal peptide" evidence="2">
    <location>
        <begin position="1"/>
        <end position="21"/>
    </location>
</feature>
<dbReference type="PANTHER" id="PTHR10151">
    <property type="entry name" value="ECTONUCLEOTIDE PYROPHOSPHATASE/PHOSPHODIESTERASE"/>
    <property type="match status" value="1"/>
</dbReference>
<proteinExistence type="predicted"/>
<evidence type="ECO:0000313" key="5">
    <source>
        <dbReference type="WBParaSite" id="ACOC_0001096001-mRNA-1"/>
    </source>
</evidence>
<keyword evidence="4" id="KW-1185">Reference proteome</keyword>
<accession>A0A0R3PXF1</accession>
<dbReference type="InterPro" id="IPR017850">
    <property type="entry name" value="Alkaline_phosphatase_core_sf"/>
</dbReference>
<evidence type="ECO:0000256" key="1">
    <source>
        <dbReference type="SAM" id="Phobius"/>
    </source>
</evidence>
<dbReference type="GO" id="GO:0016787">
    <property type="term" value="F:hydrolase activity"/>
    <property type="evidence" value="ECO:0007669"/>
    <property type="project" value="UniProtKB-ARBA"/>
</dbReference>
<protein>
    <submittedName>
        <fullName evidence="5">Bis(5'-adenosyl)-triphosphatase</fullName>
    </submittedName>
</protein>
<keyword evidence="1" id="KW-0472">Membrane</keyword>
<dbReference type="OMA" id="GDHMLYP"/>
<keyword evidence="2" id="KW-0732">Signal</keyword>
<keyword evidence="1" id="KW-1133">Transmembrane helix</keyword>
<evidence type="ECO:0000256" key="2">
    <source>
        <dbReference type="SAM" id="SignalP"/>
    </source>
</evidence>
<dbReference type="PANTHER" id="PTHR10151:SF120">
    <property type="entry name" value="BIS(5'-ADENOSYL)-TRIPHOSPHATASE"/>
    <property type="match status" value="1"/>
</dbReference>
<dbReference type="InterPro" id="IPR002591">
    <property type="entry name" value="Phosphodiest/P_Trfase"/>
</dbReference>
<dbReference type="Pfam" id="PF01663">
    <property type="entry name" value="Phosphodiest"/>
    <property type="match status" value="1"/>
</dbReference>
<gene>
    <name evidence="3" type="ORF">ACOC_LOCUS10961</name>
</gene>